<dbReference type="OrthoDB" id="435413at2759"/>
<name>T0RWC1_SAPDV</name>
<organism evidence="1 2">
    <name type="scientific">Saprolegnia diclina (strain VS20)</name>
    <dbReference type="NCBI Taxonomy" id="1156394"/>
    <lineage>
        <taxon>Eukaryota</taxon>
        <taxon>Sar</taxon>
        <taxon>Stramenopiles</taxon>
        <taxon>Oomycota</taxon>
        <taxon>Saprolegniomycetes</taxon>
        <taxon>Saprolegniales</taxon>
        <taxon>Saprolegniaceae</taxon>
        <taxon>Saprolegnia</taxon>
    </lineage>
</organism>
<dbReference type="InterPro" id="IPR011990">
    <property type="entry name" value="TPR-like_helical_dom_sf"/>
</dbReference>
<dbReference type="RefSeq" id="XP_008609590.1">
    <property type="nucleotide sequence ID" value="XM_008611368.1"/>
</dbReference>
<protein>
    <submittedName>
        <fullName evidence="1">Uncharacterized protein</fullName>
    </submittedName>
</protein>
<dbReference type="SUPFAM" id="SSF52266">
    <property type="entry name" value="SGNH hydrolase"/>
    <property type="match status" value="1"/>
</dbReference>
<dbReference type="GeneID" id="19946367"/>
<sequence length="728" mass="79589">MAKIYLHCTPSPGDSDLRAWTYVLRAPQLDRTTTVLDALTALVAAHNAKFKSAIDTQGLVATRADAAVRLEKKLSQLLVDDSCELDVTRPVPQHTAASLTTVGPLLALAAKHRDRGEFRSAKALWETILRELDPRQCEATHGLVRIYMQASAWATAKAIAEPVLATAAATTASIELCLDVAECELHLRAFAPALERLAALRVSDADLVARVDRLQARLQHAAGDIEAAIETVRRRLVMSDETDLDAIALYSAIAHERGRPVEAMQMILKVLTGRAKDRAVQAQFATFLEAPDGFTHLIATLDPSSATTAPAFAYLATIAKDYSAMTGCLACFAQAVALAPAHASYALNYVHALEVVVDHAAAYDVARLFCASNPTLTTGGLACRDVAAILEAFPTLDAGRGSPSAELYWTSDGFVNVQRAGVAHQLLPEDDWDLLALFFAVVKILFLEGCGAPLHALLKLLEPLRVVYGHHLHQTTIRNEHAYYCCIAQLLCIPTPLLAFPSATGIETAKEYETVYVCGDSHTLPTAWRTLTLGTRSVRLTPALVTGLKHCRPLAMVCHDTLCLGHLRRASTFYPKRHFEHVIARLPRRARIVFLLGEIDCREGILLAVDKCRYESVDDGMVATMSHFLQVLEALVRAHGFDAYIHPIVPVLDETRHLVLRYNALLRTRVEAASFCQWLDCFDDLLGDDGKLQPAYALDGTHLHPAYLANGFQTALHRTLGSQMTADE</sequence>
<dbReference type="Gene3D" id="3.40.50.1110">
    <property type="entry name" value="SGNH hydrolase"/>
    <property type="match status" value="1"/>
</dbReference>
<gene>
    <name evidence="1" type="ORF">SDRG_05640</name>
</gene>
<dbReference type="eggNOG" id="ENOG502QXRP">
    <property type="taxonomic scope" value="Eukaryota"/>
</dbReference>
<reference evidence="1 2" key="1">
    <citation type="submission" date="2012-04" db="EMBL/GenBank/DDBJ databases">
        <title>The Genome Sequence of Saprolegnia declina VS20.</title>
        <authorList>
            <consortium name="The Broad Institute Genome Sequencing Platform"/>
            <person name="Russ C."/>
            <person name="Nusbaum C."/>
            <person name="Tyler B."/>
            <person name="van West P."/>
            <person name="Dieguez-Uribeondo J."/>
            <person name="de Bruijn I."/>
            <person name="Tripathy S."/>
            <person name="Jiang R."/>
            <person name="Young S.K."/>
            <person name="Zeng Q."/>
            <person name="Gargeya S."/>
            <person name="Fitzgerald M."/>
            <person name="Haas B."/>
            <person name="Abouelleil A."/>
            <person name="Alvarado L."/>
            <person name="Arachchi H.M."/>
            <person name="Berlin A."/>
            <person name="Chapman S.B."/>
            <person name="Goldberg J."/>
            <person name="Griggs A."/>
            <person name="Gujja S."/>
            <person name="Hansen M."/>
            <person name="Howarth C."/>
            <person name="Imamovic A."/>
            <person name="Larimer J."/>
            <person name="McCowen C."/>
            <person name="Montmayeur A."/>
            <person name="Murphy C."/>
            <person name="Neiman D."/>
            <person name="Pearson M."/>
            <person name="Priest M."/>
            <person name="Roberts A."/>
            <person name="Saif S."/>
            <person name="Shea T."/>
            <person name="Sisk P."/>
            <person name="Sykes S."/>
            <person name="Wortman J."/>
            <person name="Nusbaum C."/>
            <person name="Birren B."/>
        </authorList>
    </citation>
    <scope>NUCLEOTIDE SEQUENCE [LARGE SCALE GENOMIC DNA]</scope>
    <source>
        <strain evidence="1 2">VS20</strain>
    </source>
</reference>
<dbReference type="InParanoid" id="T0RWC1"/>
<evidence type="ECO:0000313" key="2">
    <source>
        <dbReference type="Proteomes" id="UP000030762"/>
    </source>
</evidence>
<keyword evidence="2" id="KW-1185">Reference proteome</keyword>
<dbReference type="Proteomes" id="UP000030762">
    <property type="component" value="Unassembled WGS sequence"/>
</dbReference>
<proteinExistence type="predicted"/>
<dbReference type="InterPro" id="IPR036514">
    <property type="entry name" value="SGNH_hydro_sf"/>
</dbReference>
<dbReference type="EMBL" id="JH767146">
    <property type="protein sequence ID" value="EQC36808.1"/>
    <property type="molecule type" value="Genomic_DNA"/>
</dbReference>
<accession>T0RWC1</accession>
<dbReference type="Gene3D" id="1.25.40.10">
    <property type="entry name" value="Tetratricopeptide repeat domain"/>
    <property type="match status" value="1"/>
</dbReference>
<dbReference type="AlphaFoldDB" id="T0RWC1"/>
<dbReference type="VEuPathDB" id="FungiDB:SDRG_05640"/>
<evidence type="ECO:0000313" key="1">
    <source>
        <dbReference type="EMBL" id="EQC36808.1"/>
    </source>
</evidence>
<dbReference type="OMA" id="PLAMVCH"/>